<accession>A0ACB0KV45</accession>
<organism evidence="1 2">
    <name type="scientific">Trifolium pratense</name>
    <name type="common">Red clover</name>
    <dbReference type="NCBI Taxonomy" id="57577"/>
    <lineage>
        <taxon>Eukaryota</taxon>
        <taxon>Viridiplantae</taxon>
        <taxon>Streptophyta</taxon>
        <taxon>Embryophyta</taxon>
        <taxon>Tracheophyta</taxon>
        <taxon>Spermatophyta</taxon>
        <taxon>Magnoliopsida</taxon>
        <taxon>eudicotyledons</taxon>
        <taxon>Gunneridae</taxon>
        <taxon>Pentapetalae</taxon>
        <taxon>rosids</taxon>
        <taxon>fabids</taxon>
        <taxon>Fabales</taxon>
        <taxon>Fabaceae</taxon>
        <taxon>Papilionoideae</taxon>
        <taxon>50 kb inversion clade</taxon>
        <taxon>NPAAA clade</taxon>
        <taxon>Hologalegina</taxon>
        <taxon>IRL clade</taxon>
        <taxon>Trifolieae</taxon>
        <taxon>Trifolium</taxon>
    </lineage>
</organism>
<reference evidence="1" key="1">
    <citation type="submission" date="2023-10" db="EMBL/GenBank/DDBJ databases">
        <authorList>
            <person name="Rodriguez Cubillos JULIANA M."/>
            <person name="De Vega J."/>
        </authorList>
    </citation>
    <scope>NUCLEOTIDE SEQUENCE</scope>
</reference>
<evidence type="ECO:0000313" key="2">
    <source>
        <dbReference type="Proteomes" id="UP001177021"/>
    </source>
</evidence>
<keyword evidence="2" id="KW-1185">Reference proteome</keyword>
<comment type="caution">
    <text evidence="1">The sequence shown here is derived from an EMBL/GenBank/DDBJ whole genome shotgun (WGS) entry which is preliminary data.</text>
</comment>
<evidence type="ECO:0000313" key="1">
    <source>
        <dbReference type="EMBL" id="CAJ2660575.1"/>
    </source>
</evidence>
<dbReference type="EMBL" id="CASHSV030000311">
    <property type="protein sequence ID" value="CAJ2660575.1"/>
    <property type="molecule type" value="Genomic_DNA"/>
</dbReference>
<proteinExistence type="predicted"/>
<name>A0ACB0KV45_TRIPR</name>
<protein>
    <submittedName>
        <fullName evidence="1">Uncharacterized protein</fullName>
    </submittedName>
</protein>
<sequence length="881" mass="93824">MASEQLFRRENKTNERDVHVEKDRVPKMTTHFEHLSVTEQKLPQGSIDALQGGEINKDHAGKAIRDIGGIEKARETYELGSNFQSLSDLNKNESYRDHAYVPVNANSAGNRAENRVGGKASGDIGGIGKARENHELGSNFHSLPDRSENQSYLDRARGPGNANLAGNRAENRVGEKESGKAIGDIGGIGKARETHELGSNFHSLPDRSENQSYLDRARGPGNANLAGNRAENRVGEKESGKAIGDIGGIGKSREAHELGSNFQSLPDRNENQSYLDRARVPVNANVAGNRAENRVGAKEDFGAVRDVGKFQMESIGGNKGLADDREKLKSRTRVVTGTPQMKETNRGMGTGQVMAEKGTKTGGRVVGAAENQGTMWGKNAEREMEEEKGRMKLGETRGRKIGAEDEVAMLGKNASEQREKAREEEEKRSTLEEITKYRNQAQQSAMEAISAAQERAAQAKDVTKDTVSNAAKTATDYAYPAAEKAKNAALQAKDVTVETGMTAAEKAKCAAAQAKETGMTAAEKAKNAALQAKDVTVETGMTAAEKAKAAAAQAKETGLTAAEKAKNAALQAKDVTVETGMTAAEKAKAAAGVAGKVAVDLKDKATVAGWTAAHYSTKLAVDGTKAAANAVEGAAGYVVPKAAELASKSVDVVKGLASSTGETAKEFTAKKKDQSWREYEAKRVSGQLQEGEEIMPTSGQNVSNYTTQNVMPSGERTQAQGRGSNVMSSIGETVGNVGEKVGETMENVGDKMKKPFENMTSSGQVQGNEEMMMKNNNKALGGSDVLGAVTETVSDIGSNIIKTTENTANKVKNTVTQEAQSGGVLDAIGETIAEIAHTTKVMVVGEDEEDVEEIRKKNIVLETHSIDRAKHEGNQAPKNVF</sequence>
<dbReference type="Proteomes" id="UP001177021">
    <property type="component" value="Unassembled WGS sequence"/>
</dbReference>
<gene>
    <name evidence="1" type="ORF">MILVUS5_LOCUS26508</name>
</gene>